<keyword evidence="4" id="KW-0808">Transferase</keyword>
<name>A0A0J7Z696_STRVR</name>
<dbReference type="InterPro" id="IPR000014">
    <property type="entry name" value="PAS"/>
</dbReference>
<dbReference type="InterPro" id="IPR003594">
    <property type="entry name" value="HATPase_dom"/>
</dbReference>
<dbReference type="Pfam" id="PF13426">
    <property type="entry name" value="PAS_9"/>
    <property type="match status" value="2"/>
</dbReference>
<evidence type="ECO:0000259" key="10">
    <source>
        <dbReference type="PROSITE" id="PS50112"/>
    </source>
</evidence>
<dbReference type="PRINTS" id="PR00344">
    <property type="entry name" value="BCTRLSENSOR"/>
</dbReference>
<dbReference type="PROSITE" id="PS50109">
    <property type="entry name" value="HIS_KIN"/>
    <property type="match status" value="1"/>
</dbReference>
<reference evidence="11 12" key="1">
    <citation type="submission" date="2015-06" db="EMBL/GenBank/DDBJ databases">
        <authorList>
            <person name="Ju K.-S."/>
            <person name="Doroghazi J.R."/>
            <person name="Metcalf W.W."/>
        </authorList>
    </citation>
    <scope>NUCLEOTIDE SEQUENCE [LARGE SCALE GENOMIC DNA]</scope>
    <source>
        <strain evidence="11 12">NRRL 3414</strain>
    </source>
</reference>
<dbReference type="Gene3D" id="3.30.450.20">
    <property type="entry name" value="PAS domain"/>
    <property type="match status" value="2"/>
</dbReference>
<accession>A0A0J7Z696</accession>
<evidence type="ECO:0000313" key="11">
    <source>
        <dbReference type="EMBL" id="KMS71334.1"/>
    </source>
</evidence>
<gene>
    <name evidence="11" type="ORF">ACM01_27500</name>
</gene>
<dbReference type="SMART" id="SM00387">
    <property type="entry name" value="HATPase_c"/>
    <property type="match status" value="1"/>
</dbReference>
<dbReference type="SUPFAM" id="SSF55785">
    <property type="entry name" value="PYP-like sensor domain (PAS domain)"/>
    <property type="match status" value="2"/>
</dbReference>
<dbReference type="GO" id="GO:0004673">
    <property type="term" value="F:protein histidine kinase activity"/>
    <property type="evidence" value="ECO:0007669"/>
    <property type="project" value="UniProtKB-EC"/>
</dbReference>
<evidence type="ECO:0000256" key="3">
    <source>
        <dbReference type="ARBA" id="ARBA00022553"/>
    </source>
</evidence>
<sequence length="504" mass="55962">MPDITLADFGRLFAALHYCVLVHDAETKEILWANQAACDVLGFTLDEMKPLKAPDMSSNARQYAREIGVSWLQRAVDEGTSAIEWCYRSKTGVDILTEAIAVRVDLEAGPVVMVQFRDIAEETATRRDLFRTEGRLQAFLRNLDEGIVVLDDNGRILFASESAGALLSTDADALLGETFTRFLDPESAEVLRAVLDTTSQSGLPSNRRFRLSTSGEDSRWFAVRCQHIDIENDLRGRLLLFHDITDRVRAEEEHRRDAQYLNHLARYNAMGDMAMAIAHEVSQPIAAAHNFVAGVRRRLDAGRTEREPLSWGLKNATLQIDRAAQIMSSLRHYVVRLEQSEQAADLNDIVADCAYFVDIRARENGVALRWEPTSEPLPVQCEKVLIGQVVMNLAFNAVEEMARWPVETRTVTVATRRSGAYAEVMVRDNGEGLQAFPSGQIFDGAFSSKDSGNGIGLALSHRIITRHGGSIHAVENLPRGAVFSFRLPLIVGETADRSRSAGHT</sequence>
<evidence type="ECO:0000256" key="1">
    <source>
        <dbReference type="ARBA" id="ARBA00000085"/>
    </source>
</evidence>
<dbReference type="AlphaFoldDB" id="A0A0J7Z696"/>
<comment type="caution">
    <text evidence="11">The sequence shown here is derived from an EMBL/GenBank/DDBJ whole genome shotgun (WGS) entry which is preliminary data.</text>
</comment>
<dbReference type="Gene3D" id="1.10.287.130">
    <property type="match status" value="1"/>
</dbReference>
<dbReference type="InterPro" id="IPR004358">
    <property type="entry name" value="Sig_transdc_His_kin-like_C"/>
</dbReference>
<keyword evidence="3" id="KW-0597">Phosphoprotein</keyword>
<evidence type="ECO:0000256" key="8">
    <source>
        <dbReference type="ARBA" id="ARBA00023012"/>
    </source>
</evidence>
<feature type="domain" description="Histidine kinase" evidence="9">
    <location>
        <begin position="276"/>
        <end position="491"/>
    </location>
</feature>
<dbReference type="InterPro" id="IPR036890">
    <property type="entry name" value="HATPase_C_sf"/>
</dbReference>
<dbReference type="InterPro" id="IPR035965">
    <property type="entry name" value="PAS-like_dom_sf"/>
</dbReference>
<dbReference type="GO" id="GO:0005524">
    <property type="term" value="F:ATP binding"/>
    <property type="evidence" value="ECO:0007669"/>
    <property type="project" value="UniProtKB-KW"/>
</dbReference>
<dbReference type="InterPro" id="IPR005467">
    <property type="entry name" value="His_kinase_dom"/>
</dbReference>
<keyword evidence="5" id="KW-0547">Nucleotide-binding</keyword>
<dbReference type="GO" id="GO:0000160">
    <property type="term" value="P:phosphorelay signal transduction system"/>
    <property type="evidence" value="ECO:0007669"/>
    <property type="project" value="UniProtKB-KW"/>
</dbReference>
<keyword evidence="6" id="KW-0418">Kinase</keyword>
<dbReference type="SUPFAM" id="SSF55874">
    <property type="entry name" value="ATPase domain of HSP90 chaperone/DNA topoisomerase II/histidine kinase"/>
    <property type="match status" value="1"/>
</dbReference>
<feature type="domain" description="PAS" evidence="10">
    <location>
        <begin position="132"/>
        <end position="202"/>
    </location>
</feature>
<dbReference type="EMBL" id="LFNT01000037">
    <property type="protein sequence ID" value="KMS71334.1"/>
    <property type="molecule type" value="Genomic_DNA"/>
</dbReference>
<dbReference type="SMART" id="SM00091">
    <property type="entry name" value="PAS"/>
    <property type="match status" value="2"/>
</dbReference>
<dbReference type="EC" id="2.7.13.3" evidence="2"/>
<evidence type="ECO:0000256" key="7">
    <source>
        <dbReference type="ARBA" id="ARBA00022840"/>
    </source>
</evidence>
<comment type="catalytic activity">
    <reaction evidence="1">
        <text>ATP + protein L-histidine = ADP + protein N-phospho-L-histidine.</text>
        <dbReference type="EC" id="2.7.13.3"/>
    </reaction>
</comment>
<dbReference type="Proteomes" id="UP000037432">
    <property type="component" value="Unassembled WGS sequence"/>
</dbReference>
<protein>
    <recommendedName>
        <fullName evidence="2">histidine kinase</fullName>
        <ecNumber evidence="2">2.7.13.3</ecNumber>
    </recommendedName>
</protein>
<dbReference type="PROSITE" id="PS50112">
    <property type="entry name" value="PAS"/>
    <property type="match status" value="1"/>
</dbReference>
<dbReference type="CDD" id="cd00130">
    <property type="entry name" value="PAS"/>
    <property type="match status" value="2"/>
</dbReference>
<dbReference type="OrthoDB" id="9808408at2"/>
<keyword evidence="7" id="KW-0067">ATP-binding</keyword>
<proteinExistence type="predicted"/>
<evidence type="ECO:0000256" key="6">
    <source>
        <dbReference type="ARBA" id="ARBA00022777"/>
    </source>
</evidence>
<keyword evidence="8" id="KW-0902">Two-component regulatory system</keyword>
<dbReference type="PATRIC" id="fig|1938.3.peg.6238"/>
<evidence type="ECO:0000259" key="9">
    <source>
        <dbReference type="PROSITE" id="PS50109"/>
    </source>
</evidence>
<organism evidence="11 12">
    <name type="scientific">Streptomyces viridochromogenes</name>
    <dbReference type="NCBI Taxonomy" id="1938"/>
    <lineage>
        <taxon>Bacteria</taxon>
        <taxon>Bacillati</taxon>
        <taxon>Actinomycetota</taxon>
        <taxon>Actinomycetes</taxon>
        <taxon>Kitasatosporales</taxon>
        <taxon>Streptomycetaceae</taxon>
        <taxon>Streptomyces</taxon>
    </lineage>
</organism>
<dbReference type="Pfam" id="PF02518">
    <property type="entry name" value="HATPase_c"/>
    <property type="match status" value="1"/>
</dbReference>
<dbReference type="RefSeq" id="WP_048584070.1">
    <property type="nucleotide sequence ID" value="NZ_LFNT01000037.1"/>
</dbReference>
<dbReference type="PANTHER" id="PTHR43065">
    <property type="entry name" value="SENSOR HISTIDINE KINASE"/>
    <property type="match status" value="1"/>
</dbReference>
<evidence type="ECO:0000256" key="5">
    <source>
        <dbReference type="ARBA" id="ARBA00022741"/>
    </source>
</evidence>
<evidence type="ECO:0000256" key="2">
    <source>
        <dbReference type="ARBA" id="ARBA00012438"/>
    </source>
</evidence>
<evidence type="ECO:0000256" key="4">
    <source>
        <dbReference type="ARBA" id="ARBA00022679"/>
    </source>
</evidence>
<dbReference type="NCBIfam" id="TIGR00229">
    <property type="entry name" value="sensory_box"/>
    <property type="match status" value="1"/>
</dbReference>
<dbReference type="PANTHER" id="PTHR43065:SF10">
    <property type="entry name" value="PEROXIDE STRESS-ACTIVATED HISTIDINE KINASE MAK3"/>
    <property type="match status" value="1"/>
</dbReference>
<dbReference type="Gene3D" id="3.30.565.10">
    <property type="entry name" value="Histidine kinase-like ATPase, C-terminal domain"/>
    <property type="match status" value="1"/>
</dbReference>
<evidence type="ECO:0000313" key="12">
    <source>
        <dbReference type="Proteomes" id="UP000037432"/>
    </source>
</evidence>